<dbReference type="STRING" id="1043003.A0A074VS68"/>
<dbReference type="Pfam" id="PF02449">
    <property type="entry name" value="Glyco_hydro_42"/>
    <property type="match status" value="1"/>
</dbReference>
<sequence length="562" mass="62705">MPSSPIPHLRQTAISKQLIVKGKPFLMLAGELQNSSFSSSEYMQDVWTKLTTMNMNTVLGSVSWEQIEPTEGNFDFEALDQVLLDARKHGLHVVLLWFGSFKNGLSTYTPPWVKQNPKRFPRMKLRTADGSLATSDILTVFGTEARKADAKAFKTLMQHLKDFDEEHSTVIMVQVENEVGCLGDSRDRSEGSEAAFAAPLPDEFRDFLGGDWSTFTNAFRRNLGELRQCSLNKDTTWKDLPGDSARIDELFMAYHYAKYLDEIAAVGKAIYALPLYTNVWQNVIDSDTDSNTPPIAGGGSEPGDYPSGGGVIDVLDIWQAFAPSLDFIAPDIYLNDYATSCRLYRHNSQPLFIPEQRRDEYGALRIWTAFGSHACIGTSPFGCETVDPMNSPFRKHYGLLNKMRYHILSAQAQENTSIGFFFDELAADGSDPSPRITTTFGDWNLLIERSFVFGHPSSGSGMILHTSRNTFLLIGWGFQVTFKHRSSKAHFNGILRFEEMDVDDAKTGSLRKVRLLNGDETQSGKAAVMPSEEPDYGGYPISITIPARTGIAMCQPYALFDD</sequence>
<dbReference type="GeneID" id="63921393"/>
<dbReference type="AlphaFoldDB" id="A0A074VS68"/>
<gene>
    <name evidence="6" type="ORF">M437DRAFT_83958</name>
</gene>
<dbReference type="Gene3D" id="3.20.20.80">
    <property type="entry name" value="Glycosidases"/>
    <property type="match status" value="1"/>
</dbReference>
<feature type="domain" description="Glycoside hydrolase family 42 N-terminal" evidence="4">
    <location>
        <begin position="42"/>
        <end position="205"/>
    </location>
</feature>
<dbReference type="Proteomes" id="UP000030672">
    <property type="component" value="Unassembled WGS sequence"/>
</dbReference>
<proteinExistence type="inferred from homology"/>
<feature type="domain" description="DUF5597" evidence="5">
    <location>
        <begin position="393"/>
        <end position="526"/>
    </location>
</feature>
<dbReference type="GO" id="GO:0004565">
    <property type="term" value="F:beta-galactosidase activity"/>
    <property type="evidence" value="ECO:0007669"/>
    <property type="project" value="InterPro"/>
</dbReference>
<evidence type="ECO:0000256" key="3">
    <source>
        <dbReference type="ARBA" id="ARBA00023295"/>
    </source>
</evidence>
<comment type="similarity">
    <text evidence="1">Belongs to the glycosyl hydrolase 35 family.</text>
</comment>
<dbReference type="HOGENOM" id="CLU_027430_0_0_1"/>
<reference evidence="6 7" key="1">
    <citation type="journal article" date="2014" name="BMC Genomics">
        <title>Genome sequencing of four Aureobasidium pullulans varieties: biotechnological potential, stress tolerance, and description of new species.</title>
        <authorList>
            <person name="Gostin Ar C."/>
            <person name="Ohm R.A."/>
            <person name="Kogej T."/>
            <person name="Sonjak S."/>
            <person name="Turk M."/>
            <person name="Zajc J."/>
            <person name="Zalar P."/>
            <person name="Grube M."/>
            <person name="Sun H."/>
            <person name="Han J."/>
            <person name="Sharma A."/>
            <person name="Chiniquy J."/>
            <person name="Ngan C.Y."/>
            <person name="Lipzen A."/>
            <person name="Barry K."/>
            <person name="Grigoriev I.V."/>
            <person name="Gunde-Cimerman N."/>
        </authorList>
    </citation>
    <scope>NUCLEOTIDE SEQUENCE [LARGE SCALE GENOMIC DNA]</scope>
    <source>
        <strain evidence="6 7">CBS 110374</strain>
    </source>
</reference>
<dbReference type="InterPro" id="IPR013529">
    <property type="entry name" value="Glyco_hydro_42_N"/>
</dbReference>
<keyword evidence="7" id="KW-1185">Reference proteome</keyword>
<evidence type="ECO:0000313" key="7">
    <source>
        <dbReference type="Proteomes" id="UP000030672"/>
    </source>
</evidence>
<dbReference type="GO" id="GO:0009341">
    <property type="term" value="C:beta-galactosidase complex"/>
    <property type="evidence" value="ECO:0007669"/>
    <property type="project" value="InterPro"/>
</dbReference>
<keyword evidence="3" id="KW-0326">Glycosidase</keyword>
<evidence type="ECO:0000256" key="1">
    <source>
        <dbReference type="ARBA" id="ARBA00009809"/>
    </source>
</evidence>
<organism evidence="6 7">
    <name type="scientific">Aureobasidium melanogenum (strain CBS 110374)</name>
    <name type="common">Aureobasidium pullulans var. melanogenum</name>
    <dbReference type="NCBI Taxonomy" id="1043003"/>
    <lineage>
        <taxon>Eukaryota</taxon>
        <taxon>Fungi</taxon>
        <taxon>Dikarya</taxon>
        <taxon>Ascomycota</taxon>
        <taxon>Pezizomycotina</taxon>
        <taxon>Dothideomycetes</taxon>
        <taxon>Dothideomycetidae</taxon>
        <taxon>Dothideales</taxon>
        <taxon>Saccotheciaceae</taxon>
        <taxon>Aureobasidium</taxon>
    </lineage>
</organism>
<protein>
    <submittedName>
        <fullName evidence="6">Glycoside hydrolase</fullName>
    </submittedName>
</protein>
<evidence type="ECO:0000313" key="6">
    <source>
        <dbReference type="EMBL" id="KEQ63585.1"/>
    </source>
</evidence>
<dbReference type="SUPFAM" id="SSF51445">
    <property type="entry name" value="(Trans)glycosidases"/>
    <property type="match status" value="1"/>
</dbReference>
<evidence type="ECO:0000259" key="5">
    <source>
        <dbReference type="Pfam" id="PF18120"/>
    </source>
</evidence>
<evidence type="ECO:0000259" key="4">
    <source>
        <dbReference type="Pfam" id="PF02449"/>
    </source>
</evidence>
<accession>A0A074VS68</accession>
<name>A0A074VS68_AURM1</name>
<dbReference type="InterPro" id="IPR017853">
    <property type="entry name" value="GH"/>
</dbReference>
<dbReference type="InterPro" id="IPR040719">
    <property type="entry name" value="DUF5597"/>
</dbReference>
<dbReference type="RefSeq" id="XP_040880608.1">
    <property type="nucleotide sequence ID" value="XM_041028020.1"/>
</dbReference>
<dbReference type="PANTHER" id="PTHR23421">
    <property type="entry name" value="BETA-GALACTOSIDASE RELATED"/>
    <property type="match status" value="1"/>
</dbReference>
<dbReference type="Pfam" id="PF18120">
    <property type="entry name" value="DUF5597"/>
    <property type="match status" value="1"/>
</dbReference>
<dbReference type="InterPro" id="IPR001944">
    <property type="entry name" value="Glycoside_Hdrlase_35"/>
</dbReference>
<dbReference type="FunFam" id="3.20.20.80:FF:000135">
    <property type="entry name" value="Beta-galactosidase, putative, bgl35A"/>
    <property type="match status" value="1"/>
</dbReference>
<dbReference type="Gene3D" id="2.60.220.20">
    <property type="entry name" value="putative beta-Galactosidase from caulobacter crescentus"/>
    <property type="match status" value="1"/>
</dbReference>
<evidence type="ECO:0000256" key="2">
    <source>
        <dbReference type="ARBA" id="ARBA00022801"/>
    </source>
</evidence>
<keyword evidence="2 6" id="KW-0378">Hydrolase</keyword>
<dbReference type="EMBL" id="KL584831">
    <property type="protein sequence ID" value="KEQ63585.1"/>
    <property type="molecule type" value="Genomic_DNA"/>
</dbReference>
<dbReference type="GO" id="GO:0005975">
    <property type="term" value="P:carbohydrate metabolic process"/>
    <property type="evidence" value="ECO:0007669"/>
    <property type="project" value="InterPro"/>
</dbReference>